<reference evidence="7 8" key="2">
    <citation type="journal article" date="2010" name="Nucleic Acids Res.">
        <title>BeetleBase in 2010: revisions to provide comprehensive genomic information for Tribolium castaneum.</title>
        <authorList>
            <person name="Kim H.S."/>
            <person name="Murphy T."/>
            <person name="Xia J."/>
            <person name="Caragea D."/>
            <person name="Park Y."/>
            <person name="Beeman R.W."/>
            <person name="Lorenzen M.D."/>
            <person name="Butcher S."/>
            <person name="Manak J.R."/>
            <person name="Brown S.J."/>
        </authorList>
    </citation>
    <scope>NUCLEOTIDE SEQUENCE [LARGE SCALE GENOMIC DNA]</scope>
    <source>
        <strain evidence="7 8">Georgia GA2</strain>
    </source>
</reference>
<evidence type="ECO:0000256" key="5">
    <source>
        <dbReference type="SAM" id="SignalP"/>
    </source>
</evidence>
<dbReference type="Pfam" id="PF00089">
    <property type="entry name" value="Trypsin"/>
    <property type="match status" value="1"/>
</dbReference>
<dbReference type="InParanoid" id="A0A139W9M4"/>
<dbReference type="AlphaFoldDB" id="A0A139W9M4"/>
<dbReference type="InterPro" id="IPR001254">
    <property type="entry name" value="Trypsin_dom"/>
</dbReference>
<dbReference type="Proteomes" id="UP000007266">
    <property type="component" value="Unassembled WGS sequence"/>
</dbReference>
<dbReference type="STRING" id="7070.A0A139W9M4"/>
<dbReference type="EMBL" id="KQ972170">
    <property type="protein sequence ID" value="KYB24613.1"/>
    <property type="molecule type" value="Genomic_DNA"/>
</dbReference>
<feature type="signal peptide" evidence="5">
    <location>
        <begin position="1"/>
        <end position="22"/>
    </location>
</feature>
<protein>
    <submittedName>
        <fullName evidence="7">Lipase 1-like Protein</fullName>
    </submittedName>
</protein>
<feature type="chain" id="PRO_5007299567" evidence="5">
    <location>
        <begin position="23"/>
        <end position="236"/>
    </location>
</feature>
<name>A0A139W9M4_TRICA</name>
<feature type="non-terminal residue" evidence="7">
    <location>
        <position position="236"/>
    </location>
</feature>
<dbReference type="PROSITE" id="PS50240">
    <property type="entry name" value="TRYPSIN_DOM"/>
    <property type="match status" value="1"/>
</dbReference>
<dbReference type="PRINTS" id="PR00722">
    <property type="entry name" value="CHYMOTRYPSIN"/>
</dbReference>
<dbReference type="InterPro" id="IPR051333">
    <property type="entry name" value="CLIP_Serine_Protease"/>
</dbReference>
<keyword evidence="2" id="KW-1015">Disulfide bond</keyword>
<sequence>MMLRANYLRIFVVVIILNVAHNQQFIGDVCTLKSSGASGVCKLFIDCQQAREDIQKHVYPQTCGFEGTQAIVCCPENQKIQQKPKRQPGEISQKKCREYSAYIYEVTKSPVLLISTTDLKRNECGHEVVKLIVGGELAGRKEFPHMAVIGFEPSANEKKWLCGGTIISKQYILTAAHCLSHHEHGEAKYVRIGVSDYNDKNRRQELTVEERIPHPQYRSSSHYHDIGLLKLEVEAK</sequence>
<dbReference type="InterPro" id="IPR043504">
    <property type="entry name" value="Peptidase_S1_PA_chymotrypsin"/>
</dbReference>
<dbReference type="GO" id="GO:0004252">
    <property type="term" value="F:serine-type endopeptidase activity"/>
    <property type="evidence" value="ECO:0007669"/>
    <property type="project" value="InterPro"/>
</dbReference>
<dbReference type="SMART" id="SM00680">
    <property type="entry name" value="CLIP"/>
    <property type="match status" value="1"/>
</dbReference>
<evidence type="ECO:0000313" key="8">
    <source>
        <dbReference type="Proteomes" id="UP000007266"/>
    </source>
</evidence>
<evidence type="ECO:0000256" key="3">
    <source>
        <dbReference type="ARBA" id="ARBA00023180"/>
    </source>
</evidence>
<dbReference type="GO" id="GO:0045087">
    <property type="term" value="P:innate immune response"/>
    <property type="evidence" value="ECO:0000318"/>
    <property type="project" value="GO_Central"/>
</dbReference>
<dbReference type="Gene3D" id="2.40.10.10">
    <property type="entry name" value="Trypsin-like serine proteases"/>
    <property type="match status" value="1"/>
</dbReference>
<comment type="similarity">
    <text evidence="4">Belongs to the peptidase S1 family. CLIP subfamily.</text>
</comment>
<dbReference type="GO" id="GO:0005615">
    <property type="term" value="C:extracellular space"/>
    <property type="evidence" value="ECO:0000318"/>
    <property type="project" value="GO_Central"/>
</dbReference>
<evidence type="ECO:0000256" key="2">
    <source>
        <dbReference type="ARBA" id="ARBA00023157"/>
    </source>
</evidence>
<dbReference type="InterPro" id="IPR022700">
    <property type="entry name" value="CLIP"/>
</dbReference>
<dbReference type="FunFam" id="2.40.10.10:FF:000028">
    <property type="entry name" value="Serine protease easter"/>
    <property type="match status" value="1"/>
</dbReference>
<gene>
    <name evidence="7" type="primary">AUGUSTUS-3.0.2_35054</name>
    <name evidence="7" type="ORF">TcasGA2_TC035054</name>
</gene>
<dbReference type="InterPro" id="IPR001314">
    <property type="entry name" value="Peptidase_S1A"/>
</dbReference>
<dbReference type="PROSITE" id="PS00134">
    <property type="entry name" value="TRYPSIN_HIS"/>
    <property type="match status" value="1"/>
</dbReference>
<evidence type="ECO:0000256" key="4">
    <source>
        <dbReference type="ARBA" id="ARBA00024195"/>
    </source>
</evidence>
<feature type="domain" description="Peptidase S1" evidence="6">
    <location>
        <begin position="132"/>
        <end position="236"/>
    </location>
</feature>
<keyword evidence="1 5" id="KW-0732">Signal</keyword>
<dbReference type="OMA" id="CREYSAY"/>
<evidence type="ECO:0000313" key="7">
    <source>
        <dbReference type="EMBL" id="KYB24613.1"/>
    </source>
</evidence>
<dbReference type="InterPro" id="IPR009003">
    <property type="entry name" value="Peptidase_S1_PA"/>
</dbReference>
<organism evidence="7 8">
    <name type="scientific">Tribolium castaneum</name>
    <name type="common">Red flour beetle</name>
    <dbReference type="NCBI Taxonomy" id="7070"/>
    <lineage>
        <taxon>Eukaryota</taxon>
        <taxon>Metazoa</taxon>
        <taxon>Ecdysozoa</taxon>
        <taxon>Arthropoda</taxon>
        <taxon>Hexapoda</taxon>
        <taxon>Insecta</taxon>
        <taxon>Pterygota</taxon>
        <taxon>Neoptera</taxon>
        <taxon>Endopterygota</taxon>
        <taxon>Coleoptera</taxon>
        <taxon>Polyphaga</taxon>
        <taxon>Cucujiformia</taxon>
        <taxon>Tenebrionidae</taxon>
        <taxon>Tenebrionidae incertae sedis</taxon>
        <taxon>Tribolium</taxon>
    </lineage>
</organism>
<dbReference type="PANTHER" id="PTHR24260">
    <property type="match status" value="1"/>
</dbReference>
<accession>A0A139W9M4</accession>
<evidence type="ECO:0000259" key="6">
    <source>
        <dbReference type="PROSITE" id="PS50240"/>
    </source>
</evidence>
<keyword evidence="8" id="KW-1185">Reference proteome</keyword>
<dbReference type="GO" id="GO:0006508">
    <property type="term" value="P:proteolysis"/>
    <property type="evidence" value="ECO:0007669"/>
    <property type="project" value="InterPro"/>
</dbReference>
<dbReference type="InterPro" id="IPR018114">
    <property type="entry name" value="TRYPSIN_HIS"/>
</dbReference>
<keyword evidence="3" id="KW-0325">Glycoprotein</keyword>
<dbReference type="SUPFAM" id="SSF50494">
    <property type="entry name" value="Trypsin-like serine proteases"/>
    <property type="match status" value="1"/>
</dbReference>
<reference evidence="7 8" key="1">
    <citation type="journal article" date="2008" name="Nature">
        <title>The genome of the model beetle and pest Tribolium castaneum.</title>
        <authorList>
            <consortium name="Tribolium Genome Sequencing Consortium"/>
            <person name="Richards S."/>
            <person name="Gibbs R.A."/>
            <person name="Weinstock G.M."/>
            <person name="Brown S.J."/>
            <person name="Denell R."/>
            <person name="Beeman R.W."/>
            <person name="Gibbs R."/>
            <person name="Beeman R.W."/>
            <person name="Brown S.J."/>
            <person name="Bucher G."/>
            <person name="Friedrich M."/>
            <person name="Grimmelikhuijzen C.J."/>
            <person name="Klingler M."/>
            <person name="Lorenzen M."/>
            <person name="Richards S."/>
            <person name="Roth S."/>
            <person name="Schroder R."/>
            <person name="Tautz D."/>
            <person name="Zdobnov E.M."/>
            <person name="Muzny D."/>
            <person name="Gibbs R.A."/>
            <person name="Weinstock G.M."/>
            <person name="Attaway T."/>
            <person name="Bell S."/>
            <person name="Buhay C.J."/>
            <person name="Chandrabose M.N."/>
            <person name="Chavez D."/>
            <person name="Clerk-Blankenburg K.P."/>
            <person name="Cree A."/>
            <person name="Dao M."/>
            <person name="Davis C."/>
            <person name="Chacko J."/>
            <person name="Dinh H."/>
            <person name="Dugan-Rocha S."/>
            <person name="Fowler G."/>
            <person name="Garner T.T."/>
            <person name="Garnes J."/>
            <person name="Gnirke A."/>
            <person name="Hawes A."/>
            <person name="Hernandez J."/>
            <person name="Hines S."/>
            <person name="Holder M."/>
            <person name="Hume J."/>
            <person name="Jhangiani S.N."/>
            <person name="Joshi V."/>
            <person name="Khan Z.M."/>
            <person name="Jackson L."/>
            <person name="Kovar C."/>
            <person name="Kowis A."/>
            <person name="Lee S."/>
            <person name="Lewis L.R."/>
            <person name="Margolis J."/>
            <person name="Morgan M."/>
            <person name="Nazareth L.V."/>
            <person name="Nguyen N."/>
            <person name="Okwuonu G."/>
            <person name="Parker D."/>
            <person name="Richards S."/>
            <person name="Ruiz S.J."/>
            <person name="Santibanez J."/>
            <person name="Savard J."/>
            <person name="Scherer S.E."/>
            <person name="Schneider B."/>
            <person name="Sodergren E."/>
            <person name="Tautz D."/>
            <person name="Vattahil S."/>
            <person name="Villasana D."/>
            <person name="White C.S."/>
            <person name="Wright R."/>
            <person name="Park Y."/>
            <person name="Beeman R.W."/>
            <person name="Lord J."/>
            <person name="Oppert B."/>
            <person name="Lorenzen M."/>
            <person name="Brown S."/>
            <person name="Wang L."/>
            <person name="Savard J."/>
            <person name="Tautz D."/>
            <person name="Richards S."/>
            <person name="Weinstock G."/>
            <person name="Gibbs R.A."/>
            <person name="Liu Y."/>
            <person name="Worley K."/>
            <person name="Weinstock G."/>
            <person name="Elsik C.G."/>
            <person name="Reese J.T."/>
            <person name="Elhaik E."/>
            <person name="Landan G."/>
            <person name="Graur D."/>
            <person name="Arensburger P."/>
            <person name="Atkinson P."/>
            <person name="Beeman R.W."/>
            <person name="Beidler J."/>
            <person name="Brown S.J."/>
            <person name="Demuth J.P."/>
            <person name="Drury D.W."/>
            <person name="Du Y.Z."/>
            <person name="Fujiwara H."/>
            <person name="Lorenzen M."/>
            <person name="Maselli V."/>
            <person name="Osanai M."/>
            <person name="Park Y."/>
            <person name="Robertson H.M."/>
            <person name="Tu Z."/>
            <person name="Wang J.J."/>
            <person name="Wang S."/>
            <person name="Richards S."/>
            <person name="Song H."/>
            <person name="Zhang L."/>
            <person name="Sodergren E."/>
            <person name="Werner D."/>
            <person name="Stanke M."/>
            <person name="Morgenstern B."/>
            <person name="Solovyev V."/>
            <person name="Kosarev P."/>
            <person name="Brown G."/>
            <person name="Chen H.C."/>
            <person name="Ermolaeva O."/>
            <person name="Hlavina W."/>
            <person name="Kapustin Y."/>
            <person name="Kiryutin B."/>
            <person name="Kitts P."/>
            <person name="Maglott D."/>
            <person name="Pruitt K."/>
            <person name="Sapojnikov V."/>
            <person name="Souvorov A."/>
            <person name="Mackey A.J."/>
            <person name="Waterhouse R.M."/>
            <person name="Wyder S."/>
            <person name="Zdobnov E.M."/>
            <person name="Zdobnov E.M."/>
            <person name="Wyder S."/>
            <person name="Kriventseva E.V."/>
            <person name="Kadowaki T."/>
            <person name="Bork P."/>
            <person name="Aranda M."/>
            <person name="Bao R."/>
            <person name="Beermann A."/>
            <person name="Berns N."/>
            <person name="Bolognesi R."/>
            <person name="Bonneton F."/>
            <person name="Bopp D."/>
            <person name="Brown S.J."/>
            <person name="Bucher G."/>
            <person name="Butts T."/>
            <person name="Chaumot A."/>
            <person name="Denell R.E."/>
            <person name="Ferrier D.E."/>
            <person name="Friedrich M."/>
            <person name="Gordon C.M."/>
            <person name="Jindra M."/>
            <person name="Klingler M."/>
            <person name="Lan Q."/>
            <person name="Lattorff H.M."/>
            <person name="Laudet V."/>
            <person name="von Levetsow C."/>
            <person name="Liu Z."/>
            <person name="Lutz R."/>
            <person name="Lynch J.A."/>
            <person name="da Fonseca R.N."/>
            <person name="Posnien N."/>
            <person name="Reuter R."/>
            <person name="Roth S."/>
            <person name="Savard J."/>
            <person name="Schinko J.B."/>
            <person name="Schmitt C."/>
            <person name="Schoppmeier M."/>
            <person name="Schroder R."/>
            <person name="Shippy T.D."/>
            <person name="Simonnet F."/>
            <person name="Marques-Souza H."/>
            <person name="Tautz D."/>
            <person name="Tomoyasu Y."/>
            <person name="Trauner J."/>
            <person name="Van der Zee M."/>
            <person name="Vervoort M."/>
            <person name="Wittkopp N."/>
            <person name="Wimmer E.A."/>
            <person name="Yang X."/>
            <person name="Jones A.K."/>
            <person name="Sattelle D.B."/>
            <person name="Ebert P.R."/>
            <person name="Nelson D."/>
            <person name="Scott J.G."/>
            <person name="Beeman R.W."/>
            <person name="Muthukrishnan S."/>
            <person name="Kramer K.J."/>
            <person name="Arakane Y."/>
            <person name="Beeman R.W."/>
            <person name="Zhu Q."/>
            <person name="Hogenkamp D."/>
            <person name="Dixit R."/>
            <person name="Oppert B."/>
            <person name="Jiang H."/>
            <person name="Zou Z."/>
            <person name="Marshall J."/>
            <person name="Elpidina E."/>
            <person name="Vinokurov K."/>
            <person name="Oppert C."/>
            <person name="Zou Z."/>
            <person name="Evans J."/>
            <person name="Lu Z."/>
            <person name="Zhao P."/>
            <person name="Sumathipala N."/>
            <person name="Altincicek B."/>
            <person name="Vilcinskas A."/>
            <person name="Williams M."/>
            <person name="Hultmark D."/>
            <person name="Hetru C."/>
            <person name="Jiang H."/>
            <person name="Grimmelikhuijzen C.J."/>
            <person name="Hauser F."/>
            <person name="Cazzamali G."/>
            <person name="Williamson M."/>
            <person name="Park Y."/>
            <person name="Li B."/>
            <person name="Tanaka Y."/>
            <person name="Predel R."/>
            <person name="Neupert S."/>
            <person name="Schachtner J."/>
            <person name="Verleyen P."/>
            <person name="Raible F."/>
            <person name="Bork P."/>
            <person name="Friedrich M."/>
            <person name="Walden K.K."/>
            <person name="Robertson H.M."/>
            <person name="Angeli S."/>
            <person name="Foret S."/>
            <person name="Bucher G."/>
            <person name="Schuetz S."/>
            <person name="Maleszka R."/>
            <person name="Wimmer E.A."/>
            <person name="Beeman R.W."/>
            <person name="Lorenzen M."/>
            <person name="Tomoyasu Y."/>
            <person name="Miller S.C."/>
            <person name="Grossmann D."/>
            <person name="Bucher G."/>
        </authorList>
    </citation>
    <scope>NUCLEOTIDE SEQUENCE [LARGE SCALE GENOMIC DNA]</scope>
    <source>
        <strain evidence="7 8">Georgia GA2</strain>
    </source>
</reference>
<proteinExistence type="inferred from homology"/>
<evidence type="ECO:0000256" key="1">
    <source>
        <dbReference type="ARBA" id="ARBA00022729"/>
    </source>
</evidence>
<dbReference type="PANTHER" id="PTHR24260:SF147">
    <property type="entry name" value="EG:BACR7A4.3 PROTEIN-RELATED"/>
    <property type="match status" value="1"/>
</dbReference>